<dbReference type="InterPro" id="IPR055347">
    <property type="entry name" value="UTP6_N"/>
</dbReference>
<keyword evidence="5" id="KW-0539">Nucleus</keyword>
<dbReference type="GO" id="GO:0030515">
    <property type="term" value="F:snoRNA binding"/>
    <property type="evidence" value="ECO:0007669"/>
    <property type="project" value="InterPro"/>
</dbReference>
<dbReference type="Pfam" id="PF08640">
    <property type="entry name" value="U3_assoc_6"/>
    <property type="match status" value="1"/>
</dbReference>
<proteinExistence type="inferred from homology"/>
<evidence type="ECO:0000259" key="6">
    <source>
        <dbReference type="Pfam" id="PF08640"/>
    </source>
</evidence>
<dbReference type="EMBL" id="KV417329">
    <property type="protein sequence ID" value="KZO91045.1"/>
    <property type="molecule type" value="Genomic_DNA"/>
</dbReference>
<dbReference type="GO" id="GO:0032040">
    <property type="term" value="C:small-subunit processome"/>
    <property type="evidence" value="ECO:0007669"/>
    <property type="project" value="TreeGrafter"/>
</dbReference>
<dbReference type="PANTHER" id="PTHR23271:SF1">
    <property type="entry name" value="U3 SMALL NUCLEOLAR RNA-ASSOCIATED PROTEIN 6 HOMOLOG"/>
    <property type="match status" value="1"/>
</dbReference>
<dbReference type="InterPro" id="IPR011990">
    <property type="entry name" value="TPR-like_helical_dom_sf"/>
</dbReference>
<dbReference type="STRING" id="1330018.A0A167GYP2"/>
<dbReference type="InterPro" id="IPR003107">
    <property type="entry name" value="HAT"/>
</dbReference>
<evidence type="ECO:0000256" key="2">
    <source>
        <dbReference type="ARBA" id="ARBA00010734"/>
    </source>
</evidence>
<dbReference type="OrthoDB" id="28112at2759"/>
<keyword evidence="3" id="KW-0698">rRNA processing</keyword>
<evidence type="ECO:0000256" key="1">
    <source>
        <dbReference type="ARBA" id="ARBA00004604"/>
    </source>
</evidence>
<keyword evidence="8" id="KW-1185">Reference proteome</keyword>
<organism evidence="7 8">
    <name type="scientific">Calocera viscosa (strain TUFC12733)</name>
    <dbReference type="NCBI Taxonomy" id="1330018"/>
    <lineage>
        <taxon>Eukaryota</taxon>
        <taxon>Fungi</taxon>
        <taxon>Dikarya</taxon>
        <taxon>Basidiomycota</taxon>
        <taxon>Agaricomycotina</taxon>
        <taxon>Dacrymycetes</taxon>
        <taxon>Dacrymycetales</taxon>
        <taxon>Dacrymycetaceae</taxon>
        <taxon>Calocera</taxon>
    </lineage>
</organism>
<sequence>MERVQYHQEQMLPELKDLVRKGIFSPAEIKEIVKRRTAFETFLVRRVADKADFLRYAQYEISLEALRKKRLQRLKLPPSPPSISDYAIVRRQYYIFERAVRKFKADISLWTQYVELAKQNGARGLVGRLCARALQLHPNTPSIYIIAASHELSQGSPSSARALLQRGLRFNSDSVELWTEYVKMELSYVEGLRRRWDILGIQDVRDGGPNEAYRARQEVLSGAVVRTVIDSAINSLPTLVLFQSLLNLFQSYPSSLAHDIMVYLMDLLQRALPFDPEARMLRATALVESALEGGTLVDSLKAANEYLIDAVKPLERDNSPLYRQWVDSWATKLDDRNGELAEYLRLSFRRVSRHCMQNEAREETVP</sequence>
<protein>
    <recommendedName>
        <fullName evidence="6">U3 small nucleolar RNA-associated protein 6 N-terminal domain-containing protein</fullName>
    </recommendedName>
</protein>
<dbReference type="GO" id="GO:0000462">
    <property type="term" value="P:maturation of SSU-rRNA from tricistronic rRNA transcript (SSU-rRNA, 5.8S rRNA, LSU-rRNA)"/>
    <property type="evidence" value="ECO:0007669"/>
    <property type="project" value="InterPro"/>
</dbReference>
<gene>
    <name evidence="7" type="ORF">CALVIDRAFT_368055</name>
</gene>
<dbReference type="Proteomes" id="UP000076738">
    <property type="component" value="Unassembled WGS sequence"/>
</dbReference>
<evidence type="ECO:0000256" key="3">
    <source>
        <dbReference type="ARBA" id="ARBA00022552"/>
    </source>
</evidence>
<comment type="similarity">
    <text evidence="2">Belongs to the UTP6 family.</text>
</comment>
<evidence type="ECO:0000256" key="5">
    <source>
        <dbReference type="ARBA" id="ARBA00023242"/>
    </source>
</evidence>
<dbReference type="Gene3D" id="1.25.40.10">
    <property type="entry name" value="Tetratricopeptide repeat domain"/>
    <property type="match status" value="1"/>
</dbReference>
<dbReference type="InterPro" id="IPR013949">
    <property type="entry name" value="Utp6"/>
</dbReference>
<evidence type="ECO:0000256" key="4">
    <source>
        <dbReference type="ARBA" id="ARBA00022737"/>
    </source>
</evidence>
<accession>A0A167GYP2</accession>
<feature type="domain" description="U3 small nucleolar RNA-associated protein 6 N-terminal" evidence="6">
    <location>
        <begin position="9"/>
        <end position="91"/>
    </location>
</feature>
<dbReference type="SMART" id="SM00386">
    <property type="entry name" value="HAT"/>
    <property type="match status" value="4"/>
</dbReference>
<dbReference type="AlphaFoldDB" id="A0A167GYP2"/>
<dbReference type="PANTHER" id="PTHR23271">
    <property type="entry name" value="HEPATOCELLULAR CARCINOMA-ASSOCIATED ANTIGEN 66"/>
    <property type="match status" value="1"/>
</dbReference>
<comment type="subcellular location">
    <subcellularLocation>
        <location evidence="1">Nucleus</location>
        <location evidence="1">Nucleolus</location>
    </subcellularLocation>
</comment>
<dbReference type="GO" id="GO:0034388">
    <property type="term" value="C:Pwp2p-containing subcomplex of 90S preribosome"/>
    <property type="evidence" value="ECO:0007669"/>
    <property type="project" value="TreeGrafter"/>
</dbReference>
<evidence type="ECO:0000313" key="8">
    <source>
        <dbReference type="Proteomes" id="UP000076738"/>
    </source>
</evidence>
<keyword evidence="4" id="KW-0677">Repeat</keyword>
<dbReference type="SUPFAM" id="SSF48452">
    <property type="entry name" value="TPR-like"/>
    <property type="match status" value="1"/>
</dbReference>
<name>A0A167GYP2_CALVF</name>
<evidence type="ECO:0000313" key="7">
    <source>
        <dbReference type="EMBL" id="KZO91045.1"/>
    </source>
</evidence>
<reference evidence="7 8" key="1">
    <citation type="journal article" date="2016" name="Mol. Biol. Evol.">
        <title>Comparative Genomics of Early-Diverging Mushroom-Forming Fungi Provides Insights into the Origins of Lignocellulose Decay Capabilities.</title>
        <authorList>
            <person name="Nagy L.G."/>
            <person name="Riley R."/>
            <person name="Tritt A."/>
            <person name="Adam C."/>
            <person name="Daum C."/>
            <person name="Floudas D."/>
            <person name="Sun H."/>
            <person name="Yadav J.S."/>
            <person name="Pangilinan J."/>
            <person name="Larsson K.H."/>
            <person name="Matsuura K."/>
            <person name="Barry K."/>
            <person name="Labutti K."/>
            <person name="Kuo R."/>
            <person name="Ohm R.A."/>
            <person name="Bhattacharya S.S."/>
            <person name="Shirouzu T."/>
            <person name="Yoshinaga Y."/>
            <person name="Martin F.M."/>
            <person name="Grigoriev I.V."/>
            <person name="Hibbett D.S."/>
        </authorList>
    </citation>
    <scope>NUCLEOTIDE SEQUENCE [LARGE SCALE GENOMIC DNA]</scope>
    <source>
        <strain evidence="7 8">TUFC12733</strain>
    </source>
</reference>